<proteinExistence type="predicted"/>
<feature type="compositionally biased region" description="Basic and acidic residues" evidence="1">
    <location>
        <begin position="16"/>
        <end position="26"/>
    </location>
</feature>
<name>A0A9Q0XAR8_9SAUR</name>
<dbReference type="EMBL" id="JAPFRF010000018">
    <property type="protein sequence ID" value="KAJ7308295.1"/>
    <property type="molecule type" value="Genomic_DNA"/>
</dbReference>
<feature type="region of interest" description="Disordered" evidence="1">
    <location>
        <begin position="1"/>
        <end position="176"/>
    </location>
</feature>
<sequence length="189" mass="19336">MLDQTLEEFKAQFGDKPSEGRPRRTDLTGTRRAHGCTGKPSAWRESADAALQDAAYGGPSAHFVDSDSDLEDGRETDGAPAAALPRGSQSTGEEGSPSGDDGSEGGAVGGTRSSLGRSDSLEDVSPVRCPLSPQDIGSAVSEDSVFGPEGDLEGGRGGEDAGGGGSWQTPTPTSLNNTAQLRFHCQTPA</sequence>
<organism evidence="2 3">
    <name type="scientific">Phrynocephalus forsythii</name>
    <dbReference type="NCBI Taxonomy" id="171643"/>
    <lineage>
        <taxon>Eukaryota</taxon>
        <taxon>Metazoa</taxon>
        <taxon>Chordata</taxon>
        <taxon>Craniata</taxon>
        <taxon>Vertebrata</taxon>
        <taxon>Euteleostomi</taxon>
        <taxon>Lepidosauria</taxon>
        <taxon>Squamata</taxon>
        <taxon>Bifurcata</taxon>
        <taxon>Unidentata</taxon>
        <taxon>Episquamata</taxon>
        <taxon>Toxicofera</taxon>
        <taxon>Iguania</taxon>
        <taxon>Acrodonta</taxon>
        <taxon>Agamidae</taxon>
        <taxon>Agaminae</taxon>
        <taxon>Phrynocephalus</taxon>
    </lineage>
</organism>
<protein>
    <submittedName>
        <fullName evidence="2">Uncharacterized protein</fullName>
    </submittedName>
</protein>
<keyword evidence="3" id="KW-1185">Reference proteome</keyword>
<evidence type="ECO:0000256" key="1">
    <source>
        <dbReference type="SAM" id="MobiDB-lite"/>
    </source>
</evidence>
<reference evidence="2" key="1">
    <citation type="journal article" date="2023" name="DNA Res.">
        <title>Chromosome-level genome assembly of Phrynocephalus forsythii using third-generation DNA sequencing and Hi-C analysis.</title>
        <authorList>
            <person name="Qi Y."/>
            <person name="Zhao W."/>
            <person name="Zhao Y."/>
            <person name="Niu C."/>
            <person name="Cao S."/>
            <person name="Zhang Y."/>
        </authorList>
    </citation>
    <scope>NUCLEOTIDE SEQUENCE</scope>
    <source>
        <tissue evidence="2">Muscle</tissue>
    </source>
</reference>
<dbReference type="AlphaFoldDB" id="A0A9Q0XAR8"/>
<comment type="caution">
    <text evidence="2">The sequence shown here is derived from an EMBL/GenBank/DDBJ whole genome shotgun (WGS) entry which is preliminary data.</text>
</comment>
<dbReference type="Proteomes" id="UP001142489">
    <property type="component" value="Unassembled WGS sequence"/>
</dbReference>
<feature type="compositionally biased region" description="Polar residues" evidence="1">
    <location>
        <begin position="167"/>
        <end position="176"/>
    </location>
</feature>
<accession>A0A9Q0XAR8</accession>
<evidence type="ECO:0000313" key="2">
    <source>
        <dbReference type="EMBL" id="KAJ7308295.1"/>
    </source>
</evidence>
<evidence type="ECO:0000313" key="3">
    <source>
        <dbReference type="Proteomes" id="UP001142489"/>
    </source>
</evidence>
<gene>
    <name evidence="2" type="ORF">JRQ81_008826</name>
</gene>